<evidence type="ECO:0000313" key="1">
    <source>
        <dbReference type="EMBL" id="VVO34415.1"/>
    </source>
</evidence>
<name>A0A5E7F506_PSEFL</name>
<dbReference type="OrthoDB" id="6957631at2"/>
<evidence type="ECO:0000313" key="2">
    <source>
        <dbReference type="Proteomes" id="UP000337909"/>
    </source>
</evidence>
<dbReference type="RefSeq" id="WP_150645010.1">
    <property type="nucleotide sequence ID" value="NZ_CABVHQ010000081.1"/>
</dbReference>
<dbReference type="Proteomes" id="UP000337909">
    <property type="component" value="Unassembled WGS sequence"/>
</dbReference>
<organism evidence="1 2">
    <name type="scientific">Pseudomonas fluorescens</name>
    <dbReference type="NCBI Taxonomy" id="294"/>
    <lineage>
        <taxon>Bacteria</taxon>
        <taxon>Pseudomonadati</taxon>
        <taxon>Pseudomonadota</taxon>
        <taxon>Gammaproteobacteria</taxon>
        <taxon>Pseudomonadales</taxon>
        <taxon>Pseudomonadaceae</taxon>
        <taxon>Pseudomonas</taxon>
    </lineage>
</organism>
<dbReference type="EMBL" id="CABVHQ010000081">
    <property type="protein sequence ID" value="VVO34415.1"/>
    <property type="molecule type" value="Genomic_DNA"/>
</dbReference>
<protein>
    <submittedName>
        <fullName evidence="1">Uncharacterized protein</fullName>
    </submittedName>
</protein>
<gene>
    <name evidence="1" type="ORF">PS691_05203</name>
</gene>
<sequence>MKIRIQAVSYNADLEPEIFSVRLLLEPDDGYEGVFMGETVVTIPFDSELTFSQIEQKAIAEAKRVI</sequence>
<proteinExistence type="predicted"/>
<accession>A0A5E7F506</accession>
<reference evidence="1 2" key="1">
    <citation type="submission" date="2019-09" db="EMBL/GenBank/DDBJ databases">
        <authorList>
            <person name="Chandra G."/>
            <person name="Truman W A."/>
        </authorList>
    </citation>
    <scope>NUCLEOTIDE SEQUENCE [LARGE SCALE GENOMIC DNA]</scope>
    <source>
        <strain evidence="1">PS691</strain>
    </source>
</reference>
<dbReference type="AlphaFoldDB" id="A0A5E7F506"/>